<keyword evidence="2" id="KW-1185">Reference proteome</keyword>
<organism evidence="1 2">
    <name type="scientific">Aeromicrobium senzhongii</name>
    <dbReference type="NCBI Taxonomy" id="2663859"/>
    <lineage>
        <taxon>Bacteria</taxon>
        <taxon>Bacillati</taxon>
        <taxon>Actinomycetota</taxon>
        <taxon>Actinomycetes</taxon>
        <taxon>Propionibacteriales</taxon>
        <taxon>Nocardioidaceae</taxon>
        <taxon>Aeromicrobium</taxon>
    </lineage>
</organism>
<dbReference type="Proteomes" id="UP000515871">
    <property type="component" value="Chromosome"/>
</dbReference>
<reference evidence="1 2" key="1">
    <citation type="submission" date="2020-08" db="EMBL/GenBank/DDBJ databases">
        <title>Novel species in genus Aeromicrobium.</title>
        <authorList>
            <person name="Zhang G."/>
        </authorList>
    </citation>
    <scope>NUCLEOTIDE SEQUENCE [LARGE SCALE GENOMIC DNA]</scope>
    <source>
        <strain evidence="2">zg-629</strain>
    </source>
</reference>
<gene>
    <name evidence="1" type="ORF">H9L21_05800</name>
</gene>
<accession>A0ABX6SWH7</accession>
<dbReference type="RefSeq" id="WP_154595303.1">
    <property type="nucleotide sequence ID" value="NZ_CP060587.1"/>
</dbReference>
<protein>
    <recommendedName>
        <fullName evidence="3">DUF4352 domain-containing protein</fullName>
    </recommendedName>
</protein>
<name>A0ABX6SWH7_9ACTN</name>
<proteinExistence type="predicted"/>
<dbReference type="EMBL" id="CP060587">
    <property type="protein sequence ID" value="QNL95436.1"/>
    <property type="molecule type" value="Genomic_DNA"/>
</dbReference>
<evidence type="ECO:0000313" key="2">
    <source>
        <dbReference type="Proteomes" id="UP000515871"/>
    </source>
</evidence>
<evidence type="ECO:0000313" key="1">
    <source>
        <dbReference type="EMBL" id="QNL95436.1"/>
    </source>
</evidence>
<sequence length="214" mass="23005">MTRAADDRLRRWLLRWSRTVTLRQTLLAIAAVAVLASGLFGGLATATPEGPAELEVGRTIHAEPFDLSIERARQVDDLGLGGEPRGRSIAVVAKLTNTSDHPVYGSQIGRTLQLRGLDGVYRGASGDETGPSEQATPQVLVLADASILGTAAPGLEYEVAFVWEQAESEPVPTRATVAVAAHTWRKSRLDDQFLWFDPVVTHSGDLAVEPGRES</sequence>
<evidence type="ECO:0008006" key="3">
    <source>
        <dbReference type="Google" id="ProtNLM"/>
    </source>
</evidence>